<gene>
    <name evidence="2" type="ORF">N7469_009149</name>
</gene>
<dbReference type="GeneID" id="81387234"/>
<keyword evidence="1" id="KW-0732">Signal</keyword>
<organism evidence="2 3">
    <name type="scientific">Penicillium citrinum</name>
    <dbReference type="NCBI Taxonomy" id="5077"/>
    <lineage>
        <taxon>Eukaryota</taxon>
        <taxon>Fungi</taxon>
        <taxon>Dikarya</taxon>
        <taxon>Ascomycota</taxon>
        <taxon>Pezizomycotina</taxon>
        <taxon>Eurotiomycetes</taxon>
        <taxon>Eurotiomycetidae</taxon>
        <taxon>Eurotiales</taxon>
        <taxon>Aspergillaceae</taxon>
        <taxon>Penicillium</taxon>
    </lineage>
</organism>
<accession>A0A9W9NQU7</accession>
<proteinExistence type="predicted"/>
<feature type="signal peptide" evidence="1">
    <location>
        <begin position="1"/>
        <end position="18"/>
    </location>
</feature>
<dbReference type="EMBL" id="JAPQKT010000008">
    <property type="protein sequence ID" value="KAJ5222909.1"/>
    <property type="molecule type" value="Genomic_DNA"/>
</dbReference>
<name>A0A9W9NQU7_PENCI</name>
<dbReference type="Proteomes" id="UP001147733">
    <property type="component" value="Unassembled WGS sequence"/>
</dbReference>
<reference evidence="2" key="1">
    <citation type="submission" date="2022-11" db="EMBL/GenBank/DDBJ databases">
        <authorList>
            <person name="Petersen C."/>
        </authorList>
    </citation>
    <scope>NUCLEOTIDE SEQUENCE</scope>
    <source>
        <strain evidence="2">IBT 23319</strain>
    </source>
</reference>
<dbReference type="OrthoDB" id="4295718at2759"/>
<protein>
    <submittedName>
        <fullName evidence="2">Uncharacterized protein</fullName>
    </submittedName>
</protein>
<reference evidence="2" key="2">
    <citation type="journal article" date="2023" name="IMA Fungus">
        <title>Comparative genomic study of the Penicillium genus elucidates a diverse pangenome and 15 lateral gene transfer events.</title>
        <authorList>
            <person name="Petersen C."/>
            <person name="Sorensen T."/>
            <person name="Nielsen M.R."/>
            <person name="Sondergaard T.E."/>
            <person name="Sorensen J.L."/>
            <person name="Fitzpatrick D.A."/>
            <person name="Frisvad J.C."/>
            <person name="Nielsen K.L."/>
        </authorList>
    </citation>
    <scope>NUCLEOTIDE SEQUENCE</scope>
    <source>
        <strain evidence="2">IBT 23319</strain>
    </source>
</reference>
<dbReference type="RefSeq" id="XP_056497832.1">
    <property type="nucleotide sequence ID" value="XM_056648067.1"/>
</dbReference>
<dbReference type="AlphaFoldDB" id="A0A9W9NQU7"/>
<evidence type="ECO:0000313" key="3">
    <source>
        <dbReference type="Proteomes" id="UP001147733"/>
    </source>
</evidence>
<keyword evidence="3" id="KW-1185">Reference proteome</keyword>
<sequence length="280" mass="32322">MRTILFCLFAFFALRISAFGLAGAYERMWYWSAYQLEQQYVDEADRKIATKCKSCSFAQFITYLEKRAEQPTVKSRFTAYKTRNGKDYVPPSVDEGARWLDDNGIIKKMELSRVYQEIYDPPNLFRELSRAIGDIYKSKHPDTSKPPFSDAFLARKRVDTIRTAESHLAISRALRSEYDPANKAENNRPVYQGLVRDDNSKRLPNGKIVPDCDLKSAIEAIEREKKVRVSLHDYYKAYRTGTLETPGSDKNADDNHPANIQQIQNAKRRMLGGLCREDHK</sequence>
<feature type="chain" id="PRO_5040926030" evidence="1">
    <location>
        <begin position="19"/>
        <end position="280"/>
    </location>
</feature>
<evidence type="ECO:0000256" key="1">
    <source>
        <dbReference type="SAM" id="SignalP"/>
    </source>
</evidence>
<evidence type="ECO:0000313" key="2">
    <source>
        <dbReference type="EMBL" id="KAJ5222909.1"/>
    </source>
</evidence>
<comment type="caution">
    <text evidence="2">The sequence shown here is derived from an EMBL/GenBank/DDBJ whole genome shotgun (WGS) entry which is preliminary data.</text>
</comment>